<keyword evidence="10" id="KW-0460">Magnesium</keyword>
<comment type="similarity">
    <text evidence="9">In the C-terminal section; belongs to the anthranilate phosphoribosyltransferase family.</text>
</comment>
<evidence type="ECO:0000313" key="14">
    <source>
        <dbReference type="EMBL" id="SLM14841.1"/>
    </source>
</evidence>
<dbReference type="Gene3D" id="1.20.970.10">
    <property type="entry name" value="Transferase, Pyrimidine Nucleoside Phosphorylase, Chain C"/>
    <property type="match status" value="1"/>
</dbReference>
<feature type="binding site" evidence="10">
    <location>
        <begin position="275"/>
        <end position="276"/>
    </location>
    <ligand>
        <name>5-phospho-alpha-D-ribose 1-diphosphate</name>
        <dbReference type="ChEBI" id="CHEBI:58017"/>
    </ligand>
</feature>
<feature type="binding site" evidence="10">
    <location>
        <position position="312"/>
    </location>
    <ligand>
        <name>5-phospho-alpha-D-ribose 1-diphosphate</name>
        <dbReference type="ChEBI" id="CHEBI:58017"/>
    </ligand>
</feature>
<dbReference type="GO" id="GO:0016829">
    <property type="term" value="F:lyase activity"/>
    <property type="evidence" value="ECO:0007669"/>
    <property type="project" value="UniProtKB-KW"/>
</dbReference>
<feature type="domain" description="Glycosyl transferase family 3" evidence="12">
    <location>
        <begin position="266"/>
        <end position="516"/>
    </location>
</feature>
<dbReference type="AlphaFoldDB" id="A0A3P3XKM1"/>
<dbReference type="Pfam" id="PF02885">
    <property type="entry name" value="Glycos_trans_3N"/>
    <property type="match status" value="1"/>
</dbReference>
<evidence type="ECO:0000256" key="6">
    <source>
        <dbReference type="ARBA" id="ARBA00022962"/>
    </source>
</evidence>
<evidence type="ECO:0000256" key="9">
    <source>
        <dbReference type="ARBA" id="ARBA00061188"/>
    </source>
</evidence>
<dbReference type="InterPro" id="IPR005940">
    <property type="entry name" value="Anthranilate_Pribosyl_Tfrase"/>
</dbReference>
<dbReference type="SUPFAM" id="SSF52418">
    <property type="entry name" value="Nucleoside phosphorylase/phosphoribosyltransferase catalytic domain"/>
    <property type="match status" value="1"/>
</dbReference>
<protein>
    <recommendedName>
        <fullName evidence="10">Anthranilate phosphoribosyltransferase</fullName>
        <ecNumber evidence="10">2.4.2.18</ecNumber>
    </recommendedName>
</protein>
<evidence type="ECO:0000256" key="2">
    <source>
        <dbReference type="ARBA" id="ARBA00022605"/>
    </source>
</evidence>
<reference evidence="14" key="1">
    <citation type="submission" date="2017-02" db="EMBL/GenBank/DDBJ databases">
        <authorList>
            <person name="Regsiter A."/>
            <person name="William W."/>
        </authorList>
    </citation>
    <scope>NUCLEOTIDE SEQUENCE</scope>
    <source>
        <strain evidence="14">Bib</strain>
    </source>
</reference>
<keyword evidence="2 10" id="KW-0028">Amino-acid biosynthesis</keyword>
<dbReference type="GO" id="GO:0000162">
    <property type="term" value="P:L-tryptophan biosynthetic process"/>
    <property type="evidence" value="ECO:0007669"/>
    <property type="project" value="UniProtKB-UniRule"/>
</dbReference>
<dbReference type="PRINTS" id="PR00099">
    <property type="entry name" value="CPSGATASE"/>
</dbReference>
<dbReference type="PANTHER" id="PTHR43285">
    <property type="entry name" value="ANTHRANILATE PHOSPHORIBOSYLTRANSFERASE"/>
    <property type="match status" value="1"/>
</dbReference>
<comment type="function">
    <text evidence="10">Catalyzes the transfer of the phosphoribosyl group of 5-phosphorylribose-1-pyrophosphate (PRPP) to anthranilate to yield N-(5'-phosphoribosyl)-anthranilate (PRA).</text>
</comment>
<dbReference type="SUPFAM" id="SSF52317">
    <property type="entry name" value="Class I glutamine amidotransferase-like"/>
    <property type="match status" value="1"/>
</dbReference>
<keyword evidence="4 10" id="KW-0808">Transferase</keyword>
<feature type="binding site" evidence="10">
    <location>
        <begin position="282"/>
        <end position="285"/>
    </location>
    <ligand>
        <name>5-phospho-alpha-D-ribose 1-diphosphate</name>
        <dbReference type="ChEBI" id="CHEBI:58017"/>
    </ligand>
</feature>
<dbReference type="UniPathway" id="UPA00035">
    <property type="reaction ID" value="UER00041"/>
</dbReference>
<dbReference type="SUPFAM" id="SSF47648">
    <property type="entry name" value="Nucleoside phosphorylase/phosphoribosyltransferase N-terminal domain"/>
    <property type="match status" value="1"/>
</dbReference>
<dbReference type="InterPro" id="IPR036320">
    <property type="entry name" value="Glycosyl_Trfase_fam3_N_dom_sf"/>
</dbReference>
<feature type="domain" description="Glutamine amidotransferase" evidence="11">
    <location>
        <begin position="4"/>
        <end position="186"/>
    </location>
</feature>
<evidence type="ECO:0000256" key="7">
    <source>
        <dbReference type="ARBA" id="ARBA00023141"/>
    </source>
</evidence>
<dbReference type="Gene3D" id="3.40.50.880">
    <property type="match status" value="1"/>
</dbReference>
<feature type="domain" description="Glycosyl transferase family 3 N-terminal" evidence="13">
    <location>
        <begin position="199"/>
        <end position="256"/>
    </location>
</feature>
<dbReference type="Pfam" id="PF00117">
    <property type="entry name" value="GATase"/>
    <property type="match status" value="1"/>
</dbReference>
<dbReference type="GO" id="GO:0005829">
    <property type="term" value="C:cytosol"/>
    <property type="evidence" value="ECO:0007669"/>
    <property type="project" value="TreeGrafter"/>
</dbReference>
<evidence type="ECO:0000256" key="1">
    <source>
        <dbReference type="ARBA" id="ARBA00004907"/>
    </source>
</evidence>
<dbReference type="InterPro" id="IPR017459">
    <property type="entry name" value="Glycosyl_Trfase_fam3_N_dom"/>
</dbReference>
<evidence type="ECO:0000259" key="13">
    <source>
        <dbReference type="Pfam" id="PF02885"/>
    </source>
</evidence>
<keyword evidence="7 10" id="KW-0057">Aromatic amino acid biosynthesis</keyword>
<comment type="cofactor">
    <cofactor evidence="10">
        <name>Mg(2+)</name>
        <dbReference type="ChEBI" id="CHEBI:18420"/>
    </cofactor>
    <text evidence="10">Binds 2 magnesium ions per monomer.</text>
</comment>
<feature type="binding site" evidence="10">
    <location>
        <position position="418"/>
    </location>
    <ligand>
        <name>Mg(2+)</name>
        <dbReference type="ChEBI" id="CHEBI:18420"/>
        <label>1</label>
    </ligand>
</feature>
<feature type="binding site" evidence="10">
    <location>
        <position position="358"/>
    </location>
    <ligand>
        <name>anthranilate</name>
        <dbReference type="ChEBI" id="CHEBI:16567"/>
        <label>2</label>
    </ligand>
</feature>
<dbReference type="GO" id="GO:0000287">
    <property type="term" value="F:magnesium ion binding"/>
    <property type="evidence" value="ECO:0007669"/>
    <property type="project" value="UniProtKB-UniRule"/>
</dbReference>
<comment type="pathway">
    <text evidence="1 10">Amino-acid biosynthesis; L-tryptophan biosynthesis; L-tryptophan from chorismate: step 2/5.</text>
</comment>
<feature type="binding site" evidence="10">
    <location>
        <position position="303"/>
    </location>
    <ligand>
        <name>anthranilate</name>
        <dbReference type="ChEBI" id="CHEBI:16567"/>
        <label>1</label>
    </ligand>
</feature>
<dbReference type="Gene3D" id="3.40.1030.10">
    <property type="entry name" value="Nucleoside phosphorylase/phosphoribosyltransferase catalytic domain"/>
    <property type="match status" value="1"/>
</dbReference>
<dbReference type="CDD" id="cd01743">
    <property type="entry name" value="GATase1_Anthranilate_Synthase"/>
    <property type="match status" value="1"/>
</dbReference>
<feature type="binding site" evidence="10">
    <location>
        <position position="418"/>
    </location>
    <ligand>
        <name>Mg(2+)</name>
        <dbReference type="ChEBI" id="CHEBI:18420"/>
        <label>2</label>
    </ligand>
</feature>
<feature type="binding site" evidence="10">
    <location>
        <position position="284"/>
    </location>
    <ligand>
        <name>Mg(2+)</name>
        <dbReference type="ChEBI" id="CHEBI:18420"/>
        <label>1</label>
    </ligand>
</feature>
<dbReference type="PRINTS" id="PR00096">
    <property type="entry name" value="GATASE"/>
</dbReference>
<sequence>MTILIDNYDSFTYNLYQLLARLSNEPVIVIRNDEINIEGIEALKPKRLVISPGPGRPENAGISVAAIQHFAGKIPILGVCLGHQAICYAFGGNIIQAKHIKHGIAEEISLDGRGLFRTIGNKSVFTRYHSLVIDEATLPSCLEITARSADGDIMGVRHTFFNIEGVQFHPESIASEAGELLLKAFLTYRREPFAFKFTLEKLLTRQDLDRETAESFMEELTDGALDTPKTAALLTAFAAKGPAAVEIAGCAAVLRRKKTPFTTKVPVTDTCGTGGDEMGTFNISSMAALAAAACGLPVAKHGNRAVSSKSGSADFYEALGVPVNIPVAAAQTLLEKTNFVFLFAPFYHGAMKHAAPARKALGIKTIMNLVGPLSNPADASYQIIGVYDKALLRPVAEAARLLGVKRVMTMRSRDGMDEISPCALTDIVEISEDGIVKEYVFDPKAEGFGTYDHNELKGGDANDNAKLALELADGKGYPALEAATAINAGAALYISGRTKSIVEGAKQAAAALASGAVAAKIEELKMAARIFAAADGGAYHG</sequence>
<dbReference type="NCBIfam" id="TIGR01245">
    <property type="entry name" value="trpD"/>
    <property type="match status" value="1"/>
</dbReference>
<feature type="binding site" evidence="10">
    <location>
        <begin position="300"/>
        <end position="308"/>
    </location>
    <ligand>
        <name>5-phospho-alpha-D-ribose 1-diphosphate</name>
        <dbReference type="ChEBI" id="CHEBI:58017"/>
    </ligand>
</feature>
<evidence type="ECO:0000256" key="8">
    <source>
        <dbReference type="ARBA" id="ARBA00052328"/>
    </source>
</evidence>
<proteinExistence type="inferred from homology"/>
<dbReference type="PRINTS" id="PR00097">
    <property type="entry name" value="ANTSNTHASEII"/>
</dbReference>
<dbReference type="InterPro" id="IPR035902">
    <property type="entry name" value="Nuc_phospho_transferase"/>
</dbReference>
<feature type="binding site" evidence="10">
    <location>
        <position position="417"/>
    </location>
    <ligand>
        <name>Mg(2+)</name>
        <dbReference type="ChEBI" id="CHEBI:18420"/>
        <label>2</label>
    </ligand>
</feature>
<dbReference type="NCBIfam" id="NF011201">
    <property type="entry name" value="PRK14607.1"/>
    <property type="match status" value="1"/>
</dbReference>
<dbReference type="HAMAP" id="MF_00211">
    <property type="entry name" value="TrpD"/>
    <property type="match status" value="1"/>
</dbReference>
<keyword evidence="14" id="KW-0456">Lyase</keyword>
<evidence type="ECO:0000256" key="3">
    <source>
        <dbReference type="ARBA" id="ARBA00022676"/>
    </source>
</evidence>
<name>A0A3P3XKM1_9SPIR</name>
<feature type="binding site" evidence="10">
    <location>
        <position position="272"/>
    </location>
    <ligand>
        <name>anthranilate</name>
        <dbReference type="ChEBI" id="CHEBI:16567"/>
        <label>1</label>
    </ligand>
</feature>
<dbReference type="EC" id="2.4.2.18" evidence="10"/>
<dbReference type="FunFam" id="3.40.1030.10:FF:000002">
    <property type="entry name" value="Anthranilate phosphoribosyltransferase"/>
    <property type="match status" value="1"/>
</dbReference>
<dbReference type="GO" id="GO:0004048">
    <property type="term" value="F:anthranilate phosphoribosyltransferase activity"/>
    <property type="evidence" value="ECO:0007669"/>
    <property type="project" value="UniProtKB-UniRule"/>
</dbReference>
<evidence type="ECO:0000256" key="5">
    <source>
        <dbReference type="ARBA" id="ARBA00022822"/>
    </source>
</evidence>
<evidence type="ECO:0000259" key="11">
    <source>
        <dbReference type="Pfam" id="PF00117"/>
    </source>
</evidence>
<gene>
    <name evidence="14" type="primary">trpGD</name>
    <name evidence="10" type="synonym">trpD</name>
    <name evidence="14" type="ORF">SPIROBIBN47_360026</name>
</gene>
<dbReference type="InterPro" id="IPR017926">
    <property type="entry name" value="GATASE"/>
</dbReference>
<keyword evidence="3 10" id="KW-0328">Glycosyltransferase</keyword>
<comment type="caution">
    <text evidence="10">Lacks conserved residue(s) required for the propagation of feature annotation.</text>
</comment>
<dbReference type="PROSITE" id="PS51273">
    <property type="entry name" value="GATASE_TYPE_1"/>
    <property type="match status" value="1"/>
</dbReference>
<comment type="similarity">
    <text evidence="10">Belongs to the anthranilate phosphoribosyltransferase family.</text>
</comment>
<comment type="subunit">
    <text evidence="10">Homodimer.</text>
</comment>
<dbReference type="EMBL" id="FWDM01000030">
    <property type="protein sequence ID" value="SLM14841.1"/>
    <property type="molecule type" value="Genomic_DNA"/>
</dbReference>
<evidence type="ECO:0000259" key="12">
    <source>
        <dbReference type="Pfam" id="PF00591"/>
    </source>
</evidence>
<evidence type="ECO:0000256" key="10">
    <source>
        <dbReference type="HAMAP-Rule" id="MF_00211"/>
    </source>
</evidence>
<feature type="binding site" evidence="10">
    <location>
        <position position="280"/>
    </location>
    <ligand>
        <name>5-phospho-alpha-D-ribose 1-diphosphate</name>
        <dbReference type="ChEBI" id="CHEBI:58017"/>
    </ligand>
</feature>
<dbReference type="InterPro" id="IPR006221">
    <property type="entry name" value="TrpG/PapA_dom"/>
</dbReference>
<keyword evidence="10" id="KW-0479">Metal-binding</keyword>
<dbReference type="NCBIfam" id="TIGR00566">
    <property type="entry name" value="trpG_papA"/>
    <property type="match status" value="1"/>
</dbReference>
<keyword evidence="5 10" id="KW-0822">Tryptophan biosynthesis</keyword>
<organism evidence="14">
    <name type="scientific">uncultured spirochete</name>
    <dbReference type="NCBI Taxonomy" id="156406"/>
    <lineage>
        <taxon>Bacteria</taxon>
        <taxon>Pseudomonadati</taxon>
        <taxon>Spirochaetota</taxon>
        <taxon>Spirochaetia</taxon>
        <taxon>Spirochaetales</taxon>
        <taxon>environmental samples</taxon>
    </lineage>
</organism>
<dbReference type="PANTHER" id="PTHR43285:SF2">
    <property type="entry name" value="ANTHRANILATE PHOSPHORIBOSYLTRANSFERASE"/>
    <property type="match status" value="1"/>
</dbReference>
<evidence type="ECO:0000256" key="4">
    <source>
        <dbReference type="ARBA" id="ARBA00022679"/>
    </source>
</evidence>
<comment type="catalytic activity">
    <reaction evidence="8 10">
        <text>N-(5-phospho-beta-D-ribosyl)anthranilate + diphosphate = 5-phospho-alpha-D-ribose 1-diphosphate + anthranilate</text>
        <dbReference type="Rhea" id="RHEA:11768"/>
        <dbReference type="ChEBI" id="CHEBI:16567"/>
        <dbReference type="ChEBI" id="CHEBI:18277"/>
        <dbReference type="ChEBI" id="CHEBI:33019"/>
        <dbReference type="ChEBI" id="CHEBI:58017"/>
        <dbReference type="EC" id="2.4.2.18"/>
    </reaction>
</comment>
<dbReference type="FunFam" id="3.40.50.880:FF:000003">
    <property type="entry name" value="Anthranilate synthase component II"/>
    <property type="match status" value="1"/>
</dbReference>
<keyword evidence="6" id="KW-0315">Glutamine amidotransferase</keyword>
<dbReference type="InterPro" id="IPR000312">
    <property type="entry name" value="Glycosyl_Trfase_fam3"/>
</dbReference>
<accession>A0A3P3XKM1</accession>
<dbReference type="InterPro" id="IPR029062">
    <property type="entry name" value="Class_I_gatase-like"/>
</dbReference>
<feature type="binding site" evidence="10">
    <location>
        <position position="272"/>
    </location>
    <ligand>
        <name>5-phospho-alpha-D-ribose 1-diphosphate</name>
        <dbReference type="ChEBI" id="CHEBI:58017"/>
    </ligand>
</feature>
<dbReference type="Pfam" id="PF00591">
    <property type="entry name" value="Glycos_transf_3"/>
    <property type="match status" value="1"/>
</dbReference>